<name>A0A2W5VD86_9CAUL</name>
<dbReference type="EMBL" id="QFQZ01000006">
    <property type="protein sequence ID" value="PZR36487.1"/>
    <property type="molecule type" value="Genomic_DNA"/>
</dbReference>
<comment type="caution">
    <text evidence="1">The sequence shown here is derived from an EMBL/GenBank/DDBJ whole genome shotgun (WGS) entry which is preliminary data.</text>
</comment>
<dbReference type="AlphaFoldDB" id="A0A2W5VD86"/>
<accession>A0A2W5VD86</accession>
<proteinExistence type="predicted"/>
<gene>
    <name evidence="1" type="ORF">DI526_03360</name>
</gene>
<reference evidence="1 2" key="1">
    <citation type="submission" date="2017-08" db="EMBL/GenBank/DDBJ databases">
        <title>Infants hospitalized years apart are colonized by the same room-sourced microbial strains.</title>
        <authorList>
            <person name="Brooks B."/>
            <person name="Olm M.R."/>
            <person name="Firek B.A."/>
            <person name="Baker R."/>
            <person name="Thomas B.C."/>
            <person name="Morowitz M.J."/>
            <person name="Banfield J.F."/>
        </authorList>
    </citation>
    <scope>NUCLEOTIDE SEQUENCE [LARGE SCALE GENOMIC DNA]</scope>
    <source>
        <strain evidence="1">S2_003_000_R2_4</strain>
    </source>
</reference>
<dbReference type="Proteomes" id="UP000249393">
    <property type="component" value="Unassembled WGS sequence"/>
</dbReference>
<protein>
    <submittedName>
        <fullName evidence="1">Uncharacterized protein</fullName>
    </submittedName>
</protein>
<evidence type="ECO:0000313" key="1">
    <source>
        <dbReference type="EMBL" id="PZR36487.1"/>
    </source>
</evidence>
<sequence length="138" mass="13980">MTIYSEARAAAIRLLAPVGSNPDAAGQVATLTYQPAGVYDPTTGGVTSPAPVVQTISGVEKAIKVDRVNGTTILAGDSEFVMSPVTTSGADVQLPDDLPLQATLELADGTVKAVVGPLQPKRPAGLLISATLQLRGAS</sequence>
<evidence type="ECO:0000313" key="2">
    <source>
        <dbReference type="Proteomes" id="UP000249393"/>
    </source>
</evidence>
<dbReference type="RefSeq" id="WP_304274039.1">
    <property type="nucleotide sequence ID" value="NZ_QFQZ01000006.1"/>
</dbReference>
<organism evidence="1 2">
    <name type="scientific">Caulobacter segnis</name>
    <dbReference type="NCBI Taxonomy" id="88688"/>
    <lineage>
        <taxon>Bacteria</taxon>
        <taxon>Pseudomonadati</taxon>
        <taxon>Pseudomonadota</taxon>
        <taxon>Alphaproteobacteria</taxon>
        <taxon>Caulobacterales</taxon>
        <taxon>Caulobacteraceae</taxon>
        <taxon>Caulobacter</taxon>
    </lineage>
</organism>